<gene>
    <name evidence="2" type="ORF">OHC33_009798</name>
</gene>
<evidence type="ECO:0000313" key="3">
    <source>
        <dbReference type="Proteomes" id="UP001316803"/>
    </source>
</evidence>
<name>A0AAN8EF41_9EURO</name>
<accession>A0AAN8EF41</accession>
<reference evidence="2 3" key="1">
    <citation type="submission" date="2022-12" db="EMBL/GenBank/DDBJ databases">
        <title>Genomic features and morphological characterization of a novel Knufia sp. strain isolated from spacecraft assembly facility.</title>
        <authorList>
            <person name="Teixeira M."/>
            <person name="Chander A.M."/>
            <person name="Stajich J.E."/>
            <person name="Venkateswaran K."/>
        </authorList>
    </citation>
    <scope>NUCLEOTIDE SEQUENCE [LARGE SCALE GENOMIC DNA]</scope>
    <source>
        <strain evidence="2 3">FJI-L2-BK-P2</strain>
    </source>
</reference>
<keyword evidence="3" id="KW-1185">Reference proteome</keyword>
<dbReference type="EMBL" id="JAKLMC020000038">
    <property type="protein sequence ID" value="KAK5949257.1"/>
    <property type="molecule type" value="Genomic_DNA"/>
</dbReference>
<comment type="caution">
    <text evidence="2">The sequence shown here is derived from an EMBL/GenBank/DDBJ whole genome shotgun (WGS) entry which is preliminary data.</text>
</comment>
<sequence>MPAGAVDTPHQQQLPAFIPPNVTSNPHKTLLDQQLQQGSRGVNNLNHDAKSKAQNTAHPSAARKSRGPAVSAASHSNVSRSHSTPPPDSSSTSTTNLVASTGPKKRGRPRTQRAPYKEHQCPEEDCPCPTLFSSREDFFEHWRPKHFGLWLRAGFVYCPIVGCHHSSMWDGEPGLPGSGCEGGFYVIGPYKSRRELKLHLENWHEGCVRD</sequence>
<feature type="region of interest" description="Disordered" evidence="1">
    <location>
        <begin position="1"/>
        <end position="119"/>
    </location>
</feature>
<dbReference type="Proteomes" id="UP001316803">
    <property type="component" value="Unassembled WGS sequence"/>
</dbReference>
<proteinExistence type="predicted"/>
<protein>
    <submittedName>
        <fullName evidence="2">Uncharacterized protein</fullName>
    </submittedName>
</protein>
<evidence type="ECO:0000256" key="1">
    <source>
        <dbReference type="SAM" id="MobiDB-lite"/>
    </source>
</evidence>
<organism evidence="2 3">
    <name type="scientific">Knufia fluminis</name>
    <dbReference type="NCBI Taxonomy" id="191047"/>
    <lineage>
        <taxon>Eukaryota</taxon>
        <taxon>Fungi</taxon>
        <taxon>Dikarya</taxon>
        <taxon>Ascomycota</taxon>
        <taxon>Pezizomycotina</taxon>
        <taxon>Eurotiomycetes</taxon>
        <taxon>Chaetothyriomycetidae</taxon>
        <taxon>Chaetothyriales</taxon>
        <taxon>Trichomeriaceae</taxon>
        <taxon>Knufia</taxon>
    </lineage>
</organism>
<feature type="compositionally biased region" description="Polar residues" evidence="1">
    <location>
        <begin position="21"/>
        <end position="58"/>
    </location>
</feature>
<feature type="compositionally biased region" description="Low complexity" evidence="1">
    <location>
        <begin position="79"/>
        <end position="95"/>
    </location>
</feature>
<dbReference type="AlphaFoldDB" id="A0AAN8EF41"/>
<evidence type="ECO:0000313" key="2">
    <source>
        <dbReference type="EMBL" id="KAK5949257.1"/>
    </source>
</evidence>